<name>A0A843AEJ1_METFO</name>
<organism evidence="2 3">
    <name type="scientific">Methanobacterium formicicum</name>
    <dbReference type="NCBI Taxonomy" id="2162"/>
    <lineage>
        <taxon>Archaea</taxon>
        <taxon>Methanobacteriati</taxon>
        <taxon>Methanobacteriota</taxon>
        <taxon>Methanomada group</taxon>
        <taxon>Methanobacteria</taxon>
        <taxon>Methanobacteriales</taxon>
        <taxon>Methanobacteriaceae</taxon>
        <taxon>Methanobacterium</taxon>
    </lineage>
</organism>
<feature type="domain" description="Reverse transcriptase" evidence="1">
    <location>
        <begin position="1"/>
        <end position="278"/>
    </location>
</feature>
<dbReference type="Pfam" id="PF00078">
    <property type="entry name" value="RVT_1"/>
    <property type="match status" value="1"/>
</dbReference>
<sequence length="507" mass="59212">MTLEGRLDFELAWERVKEDLRKVCFCDNPYIVNIAEANRTKWLDYIKSTFKNPTIPPVVDIPKKNWHIRPASMLTVQDQVIYSALLLDGIEEIKNALEWSSNKKRFSYVLKRNQKTKYWLEYGWYWKNFNTKSIELAHEYDYVLITDIAGYFENINIKRLISDLDSLGFEKDAKTVLNDYLNAWAPGKQKGIPQGYTTSSILAEVYLDSIDKNLEREGIEHTRYVDDMRIFCESHSECVNALHLLTRSLREKELNIQTAKSDIHNKDEAINIIEGITPIIDGIDQKIKNKLKSIPEYQITNELIRKEEGLNLERTFKEYIIDQKSQDFNKTLFHYLINKIKTPMAAYYCLNLLFERPEETKYIFDYFSRLHYENFNMVNVAEQLAKEILLENETQAISEYQKYLFIKWLYTTKIKTDTIISAVRKVINGPISIPATLDYSIAYLGENGDVSEFDFLSSKYSTFSDVCKATAICGLQQMERSRRNTLYGRARGNGDLLEFAVNYAKSI</sequence>
<dbReference type="PANTHER" id="PTHR34047:SF8">
    <property type="entry name" value="PROTEIN YKFC"/>
    <property type="match status" value="1"/>
</dbReference>
<dbReference type="Proteomes" id="UP000606900">
    <property type="component" value="Unassembled WGS sequence"/>
</dbReference>
<dbReference type="Gene3D" id="3.30.70.270">
    <property type="match status" value="1"/>
</dbReference>
<evidence type="ECO:0000313" key="3">
    <source>
        <dbReference type="Proteomes" id="UP000606900"/>
    </source>
</evidence>
<dbReference type="SUPFAM" id="SSF56672">
    <property type="entry name" value="DNA/RNA polymerases"/>
    <property type="match status" value="1"/>
</dbReference>
<gene>
    <name evidence="2" type="ORF">ISP06_00515</name>
</gene>
<evidence type="ECO:0000313" key="2">
    <source>
        <dbReference type="EMBL" id="MBF4473942.1"/>
    </source>
</evidence>
<dbReference type="InterPro" id="IPR043502">
    <property type="entry name" value="DNA/RNA_pol_sf"/>
</dbReference>
<evidence type="ECO:0000259" key="1">
    <source>
        <dbReference type="PROSITE" id="PS50878"/>
    </source>
</evidence>
<dbReference type="PANTHER" id="PTHR34047">
    <property type="entry name" value="NUCLEAR INTRON MATURASE 1, MITOCHONDRIAL-RELATED"/>
    <property type="match status" value="1"/>
</dbReference>
<dbReference type="InterPro" id="IPR043128">
    <property type="entry name" value="Rev_trsase/Diguanyl_cyclase"/>
</dbReference>
<accession>A0A843AEJ1</accession>
<reference evidence="2" key="1">
    <citation type="submission" date="2020-10" db="EMBL/GenBank/DDBJ databases">
        <title>Dehalococcoides mccartyi of a TCE/Cr reducing biochatode.</title>
        <authorList>
            <person name="Matturro B."/>
        </authorList>
    </citation>
    <scope>NUCLEOTIDE SEQUENCE</scope>
    <source>
        <strain evidence="2">Bin2</strain>
    </source>
</reference>
<comment type="caution">
    <text evidence="2">The sequence shown here is derived from an EMBL/GenBank/DDBJ whole genome shotgun (WGS) entry which is preliminary data.</text>
</comment>
<dbReference type="PROSITE" id="PS50878">
    <property type="entry name" value="RT_POL"/>
    <property type="match status" value="1"/>
</dbReference>
<dbReference type="CDD" id="cd01646">
    <property type="entry name" value="RT_Bac_retron_I"/>
    <property type="match status" value="1"/>
</dbReference>
<dbReference type="InterPro" id="IPR051083">
    <property type="entry name" value="GrpII_Intron_Splice-Mob/Def"/>
</dbReference>
<dbReference type="InterPro" id="IPR000477">
    <property type="entry name" value="RT_dom"/>
</dbReference>
<dbReference type="RefSeq" id="WP_276697865.1">
    <property type="nucleotide sequence ID" value="NZ_JADIIL010000003.1"/>
</dbReference>
<proteinExistence type="predicted"/>
<dbReference type="EMBL" id="JADIIL010000003">
    <property type="protein sequence ID" value="MBF4473942.1"/>
    <property type="molecule type" value="Genomic_DNA"/>
</dbReference>
<protein>
    <recommendedName>
        <fullName evidence="1">Reverse transcriptase domain-containing protein</fullName>
    </recommendedName>
</protein>
<dbReference type="AlphaFoldDB" id="A0A843AEJ1"/>